<evidence type="ECO:0000313" key="2">
    <source>
        <dbReference type="Proteomes" id="UP000198307"/>
    </source>
</evidence>
<dbReference type="Proteomes" id="UP000198307">
    <property type="component" value="Unassembled WGS sequence"/>
</dbReference>
<proteinExistence type="predicted"/>
<evidence type="ECO:0000313" key="1">
    <source>
        <dbReference type="EMBL" id="SNT75640.1"/>
    </source>
</evidence>
<protein>
    <submittedName>
        <fullName evidence="1">Uncharacterized protein</fullName>
    </submittedName>
</protein>
<dbReference type="AlphaFoldDB" id="A0A239PZP1"/>
<sequence>MSMLPMISTEFLSAPRTNMAVCWSVQLPLSKATVAVQQSLIALAWQSAEQVAFRVRTAQWRRPLTRFLRSGSP</sequence>
<dbReference type="EMBL" id="FZQB01000012">
    <property type="protein sequence ID" value="SNT75640.1"/>
    <property type="molecule type" value="Genomic_DNA"/>
</dbReference>
<accession>A0A239PZP1</accession>
<organism evidence="1 2">
    <name type="scientific">Paracoccus seriniphilus</name>
    <dbReference type="NCBI Taxonomy" id="184748"/>
    <lineage>
        <taxon>Bacteria</taxon>
        <taxon>Pseudomonadati</taxon>
        <taxon>Pseudomonadota</taxon>
        <taxon>Alphaproteobacteria</taxon>
        <taxon>Rhodobacterales</taxon>
        <taxon>Paracoccaceae</taxon>
        <taxon>Paracoccus</taxon>
    </lineage>
</organism>
<dbReference type="RefSeq" id="WP_272850328.1">
    <property type="nucleotide sequence ID" value="NZ_CP067130.1"/>
</dbReference>
<name>A0A239PZP1_9RHOB</name>
<gene>
    <name evidence="1" type="ORF">SAMN05444959_11261</name>
</gene>
<keyword evidence="2" id="KW-1185">Reference proteome</keyword>
<reference evidence="1 2" key="1">
    <citation type="submission" date="2017-07" db="EMBL/GenBank/DDBJ databases">
        <authorList>
            <person name="Sun Z.S."/>
            <person name="Albrecht U."/>
            <person name="Echele G."/>
            <person name="Lee C.C."/>
        </authorList>
    </citation>
    <scope>NUCLEOTIDE SEQUENCE [LARGE SCALE GENOMIC DNA]</scope>
    <source>
        <strain evidence="1 2">DSM 14827</strain>
    </source>
</reference>